<dbReference type="GO" id="GO:0003712">
    <property type="term" value="F:transcription coregulator activity"/>
    <property type="evidence" value="ECO:0007669"/>
    <property type="project" value="TreeGrafter"/>
</dbReference>
<comment type="subcellular location">
    <subcellularLocation>
        <location evidence="1">Nucleus</location>
    </subcellularLocation>
</comment>
<dbReference type="GO" id="GO:0000785">
    <property type="term" value="C:chromatin"/>
    <property type="evidence" value="ECO:0007669"/>
    <property type="project" value="TreeGrafter"/>
</dbReference>
<evidence type="ECO:0000313" key="7">
    <source>
        <dbReference type="Proteomes" id="UP000029121"/>
    </source>
</evidence>
<reference evidence="7" key="1">
    <citation type="journal article" date="2013" name="Nat. Genet.">
        <title>The Capsella rubella genome and the genomic consequences of rapid mating system evolution.</title>
        <authorList>
            <person name="Slotte T."/>
            <person name="Hazzouri K.M."/>
            <person name="Agren J.A."/>
            <person name="Koenig D."/>
            <person name="Maumus F."/>
            <person name="Guo Y.L."/>
            <person name="Steige K."/>
            <person name="Platts A.E."/>
            <person name="Escobar J.S."/>
            <person name="Newman L.K."/>
            <person name="Wang W."/>
            <person name="Mandakova T."/>
            <person name="Vello E."/>
            <person name="Smith L.M."/>
            <person name="Henz S.R."/>
            <person name="Steffen J."/>
            <person name="Takuno S."/>
            <person name="Brandvain Y."/>
            <person name="Coop G."/>
            <person name="Andolfatto P."/>
            <person name="Hu T.T."/>
            <person name="Blanchette M."/>
            <person name="Clark R.M."/>
            <person name="Quesneville H."/>
            <person name="Nordborg M."/>
            <person name="Gaut B.S."/>
            <person name="Lysak M.A."/>
            <person name="Jenkins J."/>
            <person name="Grimwood J."/>
            <person name="Chapman J."/>
            <person name="Prochnik S."/>
            <person name="Shu S."/>
            <person name="Rokhsar D."/>
            <person name="Schmutz J."/>
            <person name="Weigel D."/>
            <person name="Wright S.I."/>
        </authorList>
    </citation>
    <scope>NUCLEOTIDE SEQUENCE [LARGE SCALE GENOMIC DNA]</scope>
    <source>
        <strain evidence="7">cv. Monte Gargano</strain>
    </source>
</reference>
<dbReference type="Pfam" id="PF02373">
    <property type="entry name" value="JmjC"/>
    <property type="match status" value="1"/>
</dbReference>
<gene>
    <name evidence="6" type="ORF">CARUB_v10022296mg</name>
</gene>
<evidence type="ECO:0000259" key="5">
    <source>
        <dbReference type="PROSITE" id="PS51184"/>
    </source>
</evidence>
<protein>
    <recommendedName>
        <fullName evidence="5">JmjC domain-containing protein</fullName>
    </recommendedName>
</protein>
<dbReference type="GO" id="GO:0031490">
    <property type="term" value="F:chromatin DNA binding"/>
    <property type="evidence" value="ECO:0007669"/>
    <property type="project" value="TreeGrafter"/>
</dbReference>
<dbReference type="GO" id="GO:0046872">
    <property type="term" value="F:metal ion binding"/>
    <property type="evidence" value="ECO:0007669"/>
    <property type="project" value="UniProtKB-KW"/>
</dbReference>
<dbReference type="EMBL" id="KB870806">
    <property type="protein sequence ID" value="EOA34725.1"/>
    <property type="molecule type" value="Genomic_DNA"/>
</dbReference>
<organism evidence="6 7">
    <name type="scientific">Capsella rubella</name>
    <dbReference type="NCBI Taxonomy" id="81985"/>
    <lineage>
        <taxon>Eukaryota</taxon>
        <taxon>Viridiplantae</taxon>
        <taxon>Streptophyta</taxon>
        <taxon>Embryophyta</taxon>
        <taxon>Tracheophyta</taxon>
        <taxon>Spermatophyta</taxon>
        <taxon>Magnoliopsida</taxon>
        <taxon>eudicotyledons</taxon>
        <taxon>Gunneridae</taxon>
        <taxon>Pentapetalae</taxon>
        <taxon>rosids</taxon>
        <taxon>malvids</taxon>
        <taxon>Brassicales</taxon>
        <taxon>Brassicaceae</taxon>
        <taxon>Camelineae</taxon>
        <taxon>Capsella</taxon>
    </lineage>
</organism>
<keyword evidence="7" id="KW-1185">Reference proteome</keyword>
<dbReference type="PANTHER" id="PTHR12549:SF17">
    <property type="entry name" value="E3 UBIQUITIN-PROTEIN LIGASE JMJ24"/>
    <property type="match status" value="1"/>
</dbReference>
<name>R0I9D3_9BRAS</name>
<dbReference type="Proteomes" id="UP000029121">
    <property type="component" value="Unassembled WGS sequence"/>
</dbReference>
<dbReference type="InterPro" id="IPR045109">
    <property type="entry name" value="LSDs-like"/>
</dbReference>
<dbReference type="eggNOG" id="KOG1356">
    <property type="taxonomic scope" value="Eukaryota"/>
</dbReference>
<evidence type="ECO:0000256" key="2">
    <source>
        <dbReference type="ARBA" id="ARBA00006801"/>
    </source>
</evidence>
<dbReference type="STRING" id="81985.R0I9D3"/>
<dbReference type="PROSITE" id="PS51184">
    <property type="entry name" value="JMJC"/>
    <property type="match status" value="1"/>
</dbReference>
<feature type="domain" description="JmjC" evidence="5">
    <location>
        <begin position="1"/>
        <end position="156"/>
    </location>
</feature>
<dbReference type="GO" id="GO:0032454">
    <property type="term" value="F:histone H3K9 demethylase activity"/>
    <property type="evidence" value="ECO:0007669"/>
    <property type="project" value="InterPro"/>
</dbReference>
<dbReference type="InterPro" id="IPR003347">
    <property type="entry name" value="JmjC_dom"/>
</dbReference>
<evidence type="ECO:0000313" key="6">
    <source>
        <dbReference type="EMBL" id="EOA34725.1"/>
    </source>
</evidence>
<evidence type="ECO:0000256" key="3">
    <source>
        <dbReference type="ARBA" id="ARBA00022723"/>
    </source>
</evidence>
<dbReference type="SMART" id="SM00558">
    <property type="entry name" value="JmjC"/>
    <property type="match status" value="1"/>
</dbReference>
<sequence length="210" mass="24374">MHVSCGNYQELGQGDSVTHLHYNMRDMVYLLVHTSEGTLESSPTDCSGAPLDMFRRQDNTKLAKYLKMKRRIFQNPYEYCTDDFVRPYLNEYHKRQLKKEFGVEPLSFEQRRGEAIFIPAGSTFQVKNPTFPESVREGVRLAEEIRCLPNNMRQKHQILEIGKLSLYAASSAIKEVQKLVLDPNWVSTFKYLNLTKAITEKLDHAVKRPQ</sequence>
<dbReference type="GO" id="GO:0006357">
    <property type="term" value="P:regulation of transcription by RNA polymerase II"/>
    <property type="evidence" value="ECO:0007669"/>
    <property type="project" value="TreeGrafter"/>
</dbReference>
<dbReference type="Gene3D" id="2.60.120.650">
    <property type="entry name" value="Cupin"/>
    <property type="match status" value="1"/>
</dbReference>
<dbReference type="SUPFAM" id="SSF51197">
    <property type="entry name" value="Clavaminate synthase-like"/>
    <property type="match status" value="1"/>
</dbReference>
<dbReference type="GO" id="GO:0000118">
    <property type="term" value="C:histone deacetylase complex"/>
    <property type="evidence" value="ECO:0007669"/>
    <property type="project" value="TreeGrafter"/>
</dbReference>
<proteinExistence type="inferred from homology"/>
<keyword evidence="4" id="KW-0539">Nucleus</keyword>
<accession>R0I9D3</accession>
<evidence type="ECO:0000256" key="1">
    <source>
        <dbReference type="ARBA" id="ARBA00004123"/>
    </source>
</evidence>
<evidence type="ECO:0000256" key="4">
    <source>
        <dbReference type="ARBA" id="ARBA00023242"/>
    </source>
</evidence>
<keyword evidence="3" id="KW-0479">Metal-binding</keyword>
<dbReference type="PANTHER" id="PTHR12549">
    <property type="entry name" value="JMJC DOMAIN-CONTAINING HISTONE DEMETHYLATION PROTEIN"/>
    <property type="match status" value="1"/>
</dbReference>
<comment type="similarity">
    <text evidence="2">Belongs to the JARID1 histone demethylase family.</text>
</comment>
<dbReference type="AlphaFoldDB" id="R0I9D3"/>